<gene>
    <name evidence="7" type="primary">caiD</name>
    <name evidence="7" type="ORF">SPIL2461_LOCUS10973</name>
</gene>
<organism evidence="7 8">
    <name type="scientific">Symbiodinium pilosum</name>
    <name type="common">Dinoflagellate</name>
    <dbReference type="NCBI Taxonomy" id="2952"/>
    <lineage>
        <taxon>Eukaryota</taxon>
        <taxon>Sar</taxon>
        <taxon>Alveolata</taxon>
        <taxon>Dinophyceae</taxon>
        <taxon>Suessiales</taxon>
        <taxon>Symbiodiniaceae</taxon>
        <taxon>Symbiodinium</taxon>
    </lineage>
</organism>
<evidence type="ECO:0000256" key="3">
    <source>
        <dbReference type="ARBA" id="ARBA00022833"/>
    </source>
</evidence>
<dbReference type="Proteomes" id="UP000649617">
    <property type="component" value="Unassembled WGS sequence"/>
</dbReference>
<keyword evidence="2 4" id="KW-0863">Zinc-finger</keyword>
<keyword evidence="5" id="KW-1133">Transmembrane helix</keyword>
<comment type="caution">
    <text evidence="7">The sequence shown here is derived from an EMBL/GenBank/DDBJ whole genome shotgun (WGS) entry which is preliminary data.</text>
</comment>
<evidence type="ECO:0000259" key="6">
    <source>
        <dbReference type="PROSITE" id="PS50199"/>
    </source>
</evidence>
<feature type="domain" description="RanBP2-type" evidence="6">
    <location>
        <begin position="12"/>
        <end position="41"/>
    </location>
</feature>
<dbReference type="InterPro" id="IPR036443">
    <property type="entry name" value="Znf_RanBP2_sf"/>
</dbReference>
<accession>A0A812RPI9</accession>
<dbReference type="AlphaFoldDB" id="A0A812RPI9"/>
<evidence type="ECO:0000313" key="8">
    <source>
        <dbReference type="Proteomes" id="UP000649617"/>
    </source>
</evidence>
<dbReference type="PROSITE" id="PS01358">
    <property type="entry name" value="ZF_RANBP2_1"/>
    <property type="match status" value="1"/>
</dbReference>
<keyword evidence="5" id="KW-0472">Membrane</keyword>
<evidence type="ECO:0000256" key="5">
    <source>
        <dbReference type="SAM" id="Phobius"/>
    </source>
</evidence>
<keyword evidence="3" id="KW-0862">Zinc</keyword>
<dbReference type="PROSITE" id="PS50199">
    <property type="entry name" value="ZF_RANBP2_2"/>
    <property type="match status" value="1"/>
</dbReference>
<evidence type="ECO:0000313" key="7">
    <source>
        <dbReference type="EMBL" id="CAE7448840.1"/>
    </source>
</evidence>
<dbReference type="EMBL" id="CAJNIZ010021147">
    <property type="protein sequence ID" value="CAE7448840.1"/>
    <property type="molecule type" value="Genomic_DNA"/>
</dbReference>
<dbReference type="GO" id="GO:0008270">
    <property type="term" value="F:zinc ion binding"/>
    <property type="evidence" value="ECO:0007669"/>
    <property type="project" value="UniProtKB-KW"/>
</dbReference>
<keyword evidence="1" id="KW-0479">Metal-binding</keyword>
<evidence type="ECO:0000256" key="2">
    <source>
        <dbReference type="ARBA" id="ARBA00022771"/>
    </source>
</evidence>
<proteinExistence type="predicted"/>
<reference evidence="7" key="1">
    <citation type="submission" date="2021-02" db="EMBL/GenBank/DDBJ databases">
        <authorList>
            <person name="Dougan E. K."/>
            <person name="Rhodes N."/>
            <person name="Thang M."/>
            <person name="Chan C."/>
        </authorList>
    </citation>
    <scope>NUCLEOTIDE SEQUENCE</scope>
</reference>
<sequence>MTNRPPAPGTYDPRDWKCPNCKTLNFKKRKNCLSCATERPPQTKDQVMPDWRTGKKDCGANVNADWTCRPCGRFWGMVLSSVFKVYGSGSKDLGCRFQMTGGRKPTFSQTWNPIWTVSFFFSFCTSFCGTLFLVICAREGFAAPKGLATVNAKP</sequence>
<dbReference type="Gene3D" id="4.10.1060.10">
    <property type="entry name" value="Zinc finger, RanBP2-type"/>
    <property type="match status" value="1"/>
</dbReference>
<feature type="transmembrane region" description="Helical" evidence="5">
    <location>
        <begin position="114"/>
        <end position="137"/>
    </location>
</feature>
<evidence type="ECO:0000256" key="4">
    <source>
        <dbReference type="PROSITE-ProRule" id="PRU00322"/>
    </source>
</evidence>
<dbReference type="InterPro" id="IPR001876">
    <property type="entry name" value="Znf_RanBP2"/>
</dbReference>
<name>A0A812RPI9_SYMPI</name>
<keyword evidence="8" id="KW-1185">Reference proteome</keyword>
<evidence type="ECO:0000256" key="1">
    <source>
        <dbReference type="ARBA" id="ARBA00022723"/>
    </source>
</evidence>
<keyword evidence="5" id="KW-0812">Transmembrane</keyword>
<dbReference type="OrthoDB" id="430695at2759"/>
<dbReference type="SUPFAM" id="SSF90209">
    <property type="entry name" value="Ran binding protein zinc finger-like"/>
    <property type="match status" value="1"/>
</dbReference>
<protein>
    <submittedName>
        <fullName evidence="7">CaiD protein</fullName>
    </submittedName>
</protein>